<dbReference type="EMBL" id="BPQB01000034">
    <property type="protein sequence ID" value="GJE93704.1"/>
    <property type="molecule type" value="Genomic_DNA"/>
</dbReference>
<organism evidence="2 3">
    <name type="scientific">Phanerochaete sordida</name>
    <dbReference type="NCBI Taxonomy" id="48140"/>
    <lineage>
        <taxon>Eukaryota</taxon>
        <taxon>Fungi</taxon>
        <taxon>Dikarya</taxon>
        <taxon>Basidiomycota</taxon>
        <taxon>Agaricomycotina</taxon>
        <taxon>Agaricomycetes</taxon>
        <taxon>Polyporales</taxon>
        <taxon>Phanerochaetaceae</taxon>
        <taxon>Phanerochaete</taxon>
    </lineage>
</organism>
<feature type="compositionally biased region" description="Pro residues" evidence="1">
    <location>
        <begin position="236"/>
        <end position="245"/>
    </location>
</feature>
<evidence type="ECO:0000256" key="1">
    <source>
        <dbReference type="SAM" id="MobiDB-lite"/>
    </source>
</evidence>
<dbReference type="Proteomes" id="UP000703269">
    <property type="component" value="Unassembled WGS sequence"/>
</dbReference>
<reference evidence="2 3" key="1">
    <citation type="submission" date="2021-08" db="EMBL/GenBank/DDBJ databases">
        <title>Draft Genome Sequence of Phanerochaete sordida strain YK-624.</title>
        <authorList>
            <person name="Mori T."/>
            <person name="Dohra H."/>
            <person name="Suzuki T."/>
            <person name="Kawagishi H."/>
            <person name="Hirai H."/>
        </authorList>
    </citation>
    <scope>NUCLEOTIDE SEQUENCE [LARGE SCALE GENOMIC DNA]</scope>
    <source>
        <strain evidence="2 3">YK-624</strain>
    </source>
</reference>
<keyword evidence="3" id="KW-1185">Reference proteome</keyword>
<evidence type="ECO:0000313" key="2">
    <source>
        <dbReference type="EMBL" id="GJE93704.1"/>
    </source>
</evidence>
<feature type="region of interest" description="Disordered" evidence="1">
    <location>
        <begin position="216"/>
        <end position="267"/>
    </location>
</feature>
<comment type="caution">
    <text evidence="2">The sequence shown here is derived from an EMBL/GenBank/DDBJ whole genome shotgun (WGS) entry which is preliminary data.</text>
</comment>
<evidence type="ECO:0000313" key="3">
    <source>
        <dbReference type="Proteomes" id="UP000703269"/>
    </source>
</evidence>
<sequence length="267" mass="27823">MCSPSRLKLPSTSRPPVAVLPDMNVCLRLACGRPDTYARFSGDVLRAEPPLPSDHPLICSPRRRSQGICPRKPQRMRARRIGAHPPTAARGSVPQNGRAPAADACEGPPALACACTHPAALAFAVRRAAMTPCANLVCTPASRAGLALRALCAGRPPPGSATRPVSDGHVAGTVRSPRTTYPLASCTRPCARRRRGHDAWLEPAALRLCVCGSSSLRSAGQGGRADVSPTDEPARSVPPSPPAAPHPRAQTSSAAARRPGPRGAGRK</sequence>
<dbReference type="AlphaFoldDB" id="A0A9P3GG67"/>
<accession>A0A9P3GG67</accession>
<feature type="region of interest" description="Disordered" evidence="1">
    <location>
        <begin position="156"/>
        <end position="176"/>
    </location>
</feature>
<protein>
    <submittedName>
        <fullName evidence="2">Uncharacterized protein</fullName>
    </submittedName>
</protein>
<gene>
    <name evidence="2" type="ORF">PsYK624_098650</name>
</gene>
<proteinExistence type="predicted"/>
<name>A0A9P3GG67_9APHY</name>
<feature type="compositionally biased region" description="Low complexity" evidence="1">
    <location>
        <begin position="246"/>
        <end position="258"/>
    </location>
</feature>